<evidence type="ECO:0000256" key="2">
    <source>
        <dbReference type="ARBA" id="ARBA00009320"/>
    </source>
</evidence>
<dbReference type="InterPro" id="IPR043132">
    <property type="entry name" value="BCAT-like_C"/>
</dbReference>
<dbReference type="eggNOG" id="arCOG02297">
    <property type="taxonomic scope" value="Archaea"/>
</dbReference>
<dbReference type="InterPro" id="IPR050571">
    <property type="entry name" value="Class-IV_PLP-Dep_Aminotrnsfr"/>
</dbReference>
<dbReference type="Proteomes" id="UP000003751">
    <property type="component" value="Unassembled WGS sequence"/>
</dbReference>
<proteinExistence type="inferred from homology"/>
<dbReference type="PROSITE" id="PS00770">
    <property type="entry name" value="AA_TRANSFER_CLASS_4"/>
    <property type="match status" value="1"/>
</dbReference>
<dbReference type="PANTHER" id="PTHR42743">
    <property type="entry name" value="AMINO-ACID AMINOTRANSFERASE"/>
    <property type="match status" value="1"/>
</dbReference>
<dbReference type="Proteomes" id="UP000184203">
    <property type="component" value="Unassembled WGS sequence"/>
</dbReference>
<sequence>MSELQYCVDGELVPASEATVSVTDRGFKYGDAAFETLRSYDGAPFEWDRHYDRLQRTCDLLNFDHGYERGELLDHVRKTLRANGFSEAYIRLTVTRGEHSGKLAPPTDPSPTLVILVSELPRSGVGGSPVWDSPAEVEIVDTVRIPDSAVPAAAKTHNYLNGIMARSESEADETLMLDVDGNLTEGATSNLFFCDDGVLKTPSLDGPVLPGITRDVVLELARERDIAVERDTYRPDDLYRADDAFVTNTTWEVRPVTRVGDRRFDTSELTRTIRDAFDARVESEYDDS</sequence>
<evidence type="ECO:0000256" key="3">
    <source>
        <dbReference type="ARBA" id="ARBA00022898"/>
    </source>
</evidence>
<dbReference type="InterPro" id="IPR001544">
    <property type="entry name" value="Aminotrans_IV"/>
</dbReference>
<dbReference type="SUPFAM" id="SSF56752">
    <property type="entry name" value="D-aminoacid aminotransferase-like PLP-dependent enzymes"/>
    <property type="match status" value="1"/>
</dbReference>
<evidence type="ECO:0000313" key="6">
    <source>
        <dbReference type="EMBL" id="SHJ94164.1"/>
    </source>
</evidence>
<dbReference type="EMBL" id="FRAN01000001">
    <property type="protein sequence ID" value="SHJ94164.1"/>
    <property type="molecule type" value="Genomic_DNA"/>
</dbReference>
<dbReference type="PATRIC" id="fig|797209.4.peg.2567"/>
<dbReference type="InterPro" id="IPR018300">
    <property type="entry name" value="Aminotrans_IV_CS"/>
</dbReference>
<keyword evidence="6" id="KW-0032">Aminotransferase</keyword>
<dbReference type="GO" id="GO:0046394">
    <property type="term" value="P:carboxylic acid biosynthetic process"/>
    <property type="evidence" value="ECO:0007669"/>
    <property type="project" value="UniProtKB-ARBA"/>
</dbReference>
<reference evidence="8" key="3">
    <citation type="submission" date="2016-11" db="EMBL/GenBank/DDBJ databases">
        <authorList>
            <person name="Varghese N."/>
            <person name="Submissions S."/>
        </authorList>
    </citation>
    <scope>NUCLEOTIDE SEQUENCE [LARGE SCALE GENOMIC DNA]</scope>
    <source>
        <strain evidence="8">DX253</strain>
    </source>
</reference>
<reference evidence="6" key="2">
    <citation type="submission" date="2016-11" db="EMBL/GenBank/DDBJ databases">
        <authorList>
            <person name="Jaros S."/>
            <person name="Januszkiewicz K."/>
            <person name="Wedrychowicz H."/>
        </authorList>
    </citation>
    <scope>NUCLEOTIDE SEQUENCE [LARGE SCALE GENOMIC DNA]</scope>
    <source>
        <strain evidence="6">DX253</strain>
    </source>
</reference>
<dbReference type="PANTHER" id="PTHR42743:SF11">
    <property type="entry name" value="AMINODEOXYCHORISMATE LYASE"/>
    <property type="match status" value="1"/>
</dbReference>
<dbReference type="InterPro" id="IPR043131">
    <property type="entry name" value="BCAT-like_N"/>
</dbReference>
<dbReference type="FunFam" id="3.20.10.10:FF:000002">
    <property type="entry name" value="D-alanine aminotransferase"/>
    <property type="match status" value="1"/>
</dbReference>
<evidence type="ECO:0000256" key="4">
    <source>
        <dbReference type="RuleBase" id="RU004106"/>
    </source>
</evidence>
<dbReference type="AlphaFoldDB" id="E7QUX4"/>
<keyword evidence="3" id="KW-0663">Pyridoxal phosphate</keyword>
<comment type="cofactor">
    <cofactor evidence="1">
        <name>pyridoxal 5'-phosphate</name>
        <dbReference type="ChEBI" id="CHEBI:597326"/>
    </cofactor>
</comment>
<protein>
    <submittedName>
        <fullName evidence="5">Aminodeoxychorismate lyase</fullName>
    </submittedName>
    <submittedName>
        <fullName evidence="6">Branched chain amino acid aminotransferase apoenzyme</fullName>
    </submittedName>
</protein>
<dbReference type="GO" id="GO:0016829">
    <property type="term" value="F:lyase activity"/>
    <property type="evidence" value="ECO:0007669"/>
    <property type="project" value="UniProtKB-KW"/>
</dbReference>
<evidence type="ECO:0000313" key="8">
    <source>
        <dbReference type="Proteomes" id="UP000184203"/>
    </source>
</evidence>
<reference evidence="5 7" key="1">
    <citation type="journal article" date="2014" name="ISME J.">
        <title>Trehalose/2-sulfotrehalose biosynthesis and glycine-betaine uptake are widely spread mechanisms for osmoadaptation in the Halobacteriales.</title>
        <authorList>
            <person name="Youssef N.H."/>
            <person name="Savage-Ashlock K.N."/>
            <person name="McCully A.L."/>
            <person name="Luedtke B."/>
            <person name="Shaw E.I."/>
            <person name="Hoff W.D."/>
            <person name="Elshahed M.S."/>
        </authorList>
    </citation>
    <scope>NUCLEOTIDE SEQUENCE [LARGE SCALE GENOMIC DNA]</scope>
    <source>
        <strain evidence="5 7">DX253</strain>
    </source>
</reference>
<dbReference type="GO" id="GO:0008483">
    <property type="term" value="F:transaminase activity"/>
    <property type="evidence" value="ECO:0007669"/>
    <property type="project" value="UniProtKB-KW"/>
</dbReference>
<name>E7QUX4_HALPU</name>
<dbReference type="EMBL" id="AEMG01000012">
    <property type="protein sequence ID" value="EFW91781.1"/>
    <property type="molecule type" value="Genomic_DNA"/>
</dbReference>
<gene>
    <name evidence="6" type="ORF">SAMN05444342_0022</name>
    <name evidence="5" type="ORF">ZOD2009_13047</name>
</gene>
<dbReference type="Gene3D" id="3.30.470.10">
    <property type="match status" value="1"/>
</dbReference>
<accession>E7QUX4</accession>
<keyword evidence="5" id="KW-0456">Lyase</keyword>
<keyword evidence="8" id="KW-1185">Reference proteome</keyword>
<evidence type="ECO:0000313" key="7">
    <source>
        <dbReference type="Proteomes" id="UP000003751"/>
    </source>
</evidence>
<evidence type="ECO:0000313" key="5">
    <source>
        <dbReference type="EMBL" id="EFW91781.1"/>
    </source>
</evidence>
<dbReference type="CDD" id="cd00449">
    <property type="entry name" value="PLPDE_IV"/>
    <property type="match status" value="1"/>
</dbReference>
<dbReference type="InterPro" id="IPR036038">
    <property type="entry name" value="Aminotransferase-like"/>
</dbReference>
<dbReference type="GO" id="GO:0008652">
    <property type="term" value="P:amino acid biosynthetic process"/>
    <property type="evidence" value="ECO:0007669"/>
    <property type="project" value="UniProtKB-ARBA"/>
</dbReference>
<keyword evidence="6" id="KW-0808">Transferase</keyword>
<dbReference type="STRING" id="797209.GCA_000376445_00914"/>
<dbReference type="Pfam" id="PF01063">
    <property type="entry name" value="Aminotran_4"/>
    <property type="match status" value="1"/>
</dbReference>
<comment type="similarity">
    <text evidence="2 4">Belongs to the class-IV pyridoxal-phosphate-dependent aminotransferase family.</text>
</comment>
<dbReference type="Gene3D" id="3.20.10.10">
    <property type="entry name" value="D-amino Acid Aminotransferase, subunit A, domain 2"/>
    <property type="match status" value="1"/>
</dbReference>
<evidence type="ECO:0000256" key="1">
    <source>
        <dbReference type="ARBA" id="ARBA00001933"/>
    </source>
</evidence>
<dbReference type="OrthoDB" id="196861at2157"/>
<organism evidence="5 7">
    <name type="scientific">Haladaptatus paucihalophilus DX253</name>
    <dbReference type="NCBI Taxonomy" id="797209"/>
    <lineage>
        <taxon>Archaea</taxon>
        <taxon>Methanobacteriati</taxon>
        <taxon>Methanobacteriota</taxon>
        <taxon>Stenosarchaea group</taxon>
        <taxon>Halobacteria</taxon>
        <taxon>Halobacteriales</taxon>
        <taxon>Haladaptataceae</taxon>
        <taxon>Haladaptatus</taxon>
    </lineage>
</organism>
<dbReference type="RefSeq" id="WP_007980472.1">
    <property type="nucleotide sequence ID" value="NZ_AEMG01000012.1"/>
</dbReference>